<gene>
    <name evidence="4" type="ORF">RGQ30_06940</name>
</gene>
<dbReference type="InterPro" id="IPR005467">
    <property type="entry name" value="His_kinase_dom"/>
</dbReference>
<dbReference type="SMART" id="SM00387">
    <property type="entry name" value="HATPase_c"/>
    <property type="match status" value="1"/>
</dbReference>
<dbReference type="GO" id="GO:0000155">
    <property type="term" value="F:phosphorelay sensor kinase activity"/>
    <property type="evidence" value="ECO:0007669"/>
    <property type="project" value="TreeGrafter"/>
</dbReference>
<evidence type="ECO:0000259" key="3">
    <source>
        <dbReference type="PROSITE" id="PS50109"/>
    </source>
</evidence>
<reference evidence="4 5" key="1">
    <citation type="submission" date="2023-10" db="EMBL/GenBank/DDBJ databases">
        <title>Complete Genome Sequence of Limnobacter thiooxidans CS-K2T, Isolated from freshwater lake sediments in Bavaria, Germany.</title>
        <authorList>
            <person name="Naruki M."/>
            <person name="Watanabe A."/>
            <person name="Warashina T."/>
            <person name="Morita T."/>
            <person name="Arakawa K."/>
        </authorList>
    </citation>
    <scope>NUCLEOTIDE SEQUENCE [LARGE SCALE GENOMIC DNA]</scope>
    <source>
        <strain evidence="4 5">CS-K2</strain>
    </source>
</reference>
<feature type="transmembrane region" description="Helical" evidence="2">
    <location>
        <begin position="32"/>
        <end position="48"/>
    </location>
</feature>
<keyword evidence="5" id="KW-1185">Reference proteome</keyword>
<protein>
    <recommendedName>
        <fullName evidence="3">Histidine kinase domain-containing protein</fullName>
    </recommendedName>
</protein>
<dbReference type="InterPro" id="IPR036890">
    <property type="entry name" value="HATPase_C_sf"/>
</dbReference>
<feature type="transmembrane region" description="Helical" evidence="2">
    <location>
        <begin position="6"/>
        <end position="25"/>
    </location>
</feature>
<dbReference type="SUPFAM" id="SSF55874">
    <property type="entry name" value="ATPase domain of HSP90 chaperone/DNA topoisomerase II/histidine kinase"/>
    <property type="match status" value="1"/>
</dbReference>
<feature type="transmembrane region" description="Helical" evidence="2">
    <location>
        <begin position="90"/>
        <end position="105"/>
    </location>
</feature>
<sequence length="600" mass="66948">MMPYSFTALAMLLGIATYPFFANHLPNQRQNACAVIGILLLGFLVFGHENFSELAPNTPLHAGLKLLSFLFFACAFLGRRRGKVGAEKSALLPFGIGCLAALASAPGEIPGFSLCMIALQTLCLLAITKSYSNLPKITLVKAVYFSLFYGFVSFAFHLHIYDLPPGWLTHSSVNGFYNLLLVTCVFHMGFQDFSRTRTRRRKNAQQKVDQEVMKLAFKGRRVLKDFRHDLRQPLSTLGILASVGKAISKDPEVTARYQHIQTAQKALKNMLEDFFDQLGNAIRYPSEDNSTALQNVSLNEIVAPLIEEYRLLAEVKQLQIRYVPSELTVFSNKEALSKIIRNGLDNAIKYTDKGGVVVGLRRRNGKLCLQIADTGSGIENDKVALHNKGWGHGSNIVRDLSEQILAKTECRNRYFNGRLAGSVFEVVLPCEAEVSQRWKLPSYRKESVFDVQVMAMTPEHLLEIQRRLPTNGFDRVDFNLHGAYRAYLSALRKGMSPVYILYAGDSSQKTNAIDQLKLLGSLLDYEPCCILIYNASQESNAQIEFYKEMIRIPMNPNLQDAGLHVITELFPAREKGLAGEHMSVQFGASSAPQAKAAMSI</sequence>
<keyword evidence="2" id="KW-0472">Membrane</keyword>
<proteinExistence type="predicted"/>
<evidence type="ECO:0000256" key="1">
    <source>
        <dbReference type="ARBA" id="ARBA00022553"/>
    </source>
</evidence>
<dbReference type="EMBL" id="AP028947">
    <property type="protein sequence ID" value="BET25193.1"/>
    <property type="molecule type" value="Genomic_DNA"/>
</dbReference>
<dbReference type="Pfam" id="PF02518">
    <property type="entry name" value="HATPase_c"/>
    <property type="match status" value="1"/>
</dbReference>
<feature type="transmembrane region" description="Helical" evidence="2">
    <location>
        <begin position="139"/>
        <end position="160"/>
    </location>
</feature>
<keyword evidence="2" id="KW-0812">Transmembrane</keyword>
<keyword evidence="2" id="KW-1133">Transmembrane helix</keyword>
<accession>A0AA86IZU8</accession>
<evidence type="ECO:0000256" key="2">
    <source>
        <dbReference type="SAM" id="Phobius"/>
    </source>
</evidence>
<dbReference type="AlphaFoldDB" id="A0AA86IZU8"/>
<dbReference type="PROSITE" id="PS50109">
    <property type="entry name" value="HIS_KIN"/>
    <property type="match status" value="1"/>
</dbReference>
<name>A0AA86IZU8_9BURK</name>
<organism evidence="4 5">
    <name type="scientific">Limnobacter thiooxidans</name>
    <dbReference type="NCBI Taxonomy" id="131080"/>
    <lineage>
        <taxon>Bacteria</taxon>
        <taxon>Pseudomonadati</taxon>
        <taxon>Pseudomonadota</taxon>
        <taxon>Betaproteobacteria</taxon>
        <taxon>Burkholderiales</taxon>
        <taxon>Burkholderiaceae</taxon>
        <taxon>Limnobacter</taxon>
    </lineage>
</organism>
<keyword evidence="1" id="KW-0597">Phosphoprotein</keyword>
<evidence type="ECO:0000313" key="4">
    <source>
        <dbReference type="EMBL" id="BET25193.1"/>
    </source>
</evidence>
<feature type="transmembrane region" description="Helical" evidence="2">
    <location>
        <begin position="175"/>
        <end position="193"/>
    </location>
</feature>
<dbReference type="Proteomes" id="UP001329151">
    <property type="component" value="Chromosome"/>
</dbReference>
<evidence type="ECO:0000313" key="5">
    <source>
        <dbReference type="Proteomes" id="UP001329151"/>
    </source>
</evidence>
<feature type="transmembrane region" description="Helical" evidence="2">
    <location>
        <begin position="60"/>
        <end position="78"/>
    </location>
</feature>
<dbReference type="PANTHER" id="PTHR43547:SF2">
    <property type="entry name" value="HYBRID SIGNAL TRANSDUCTION HISTIDINE KINASE C"/>
    <property type="match status" value="1"/>
</dbReference>
<dbReference type="Gene3D" id="3.30.565.10">
    <property type="entry name" value="Histidine kinase-like ATPase, C-terminal domain"/>
    <property type="match status" value="1"/>
</dbReference>
<dbReference type="KEGG" id="lto:RGQ30_06940"/>
<dbReference type="PANTHER" id="PTHR43547">
    <property type="entry name" value="TWO-COMPONENT HISTIDINE KINASE"/>
    <property type="match status" value="1"/>
</dbReference>
<dbReference type="InterPro" id="IPR003594">
    <property type="entry name" value="HATPase_dom"/>
</dbReference>
<feature type="domain" description="Histidine kinase" evidence="3">
    <location>
        <begin position="225"/>
        <end position="432"/>
    </location>
</feature>